<evidence type="ECO:0000313" key="10">
    <source>
        <dbReference type="Proteomes" id="UP001652700"/>
    </source>
</evidence>
<dbReference type="EnsemblMetazoa" id="XM_050645641.1">
    <property type="protein sequence ID" value="XP_050501598.1"/>
    <property type="gene ID" value="LOC114336201"/>
</dbReference>
<sequence>MSHQKFYSDNNNICDFIRFVKQITMGLDKVLWRFIRVKGDDNVSGTQIEDSQVSSRTSRETVNSGNALLSKIYTRKIRWREGQYSLIIISAVLTVFGLVQILFPPFDLLLDLRIRMTPGLPAYEWWVVPPKDAIVKIYLFNVTNSERFLNKTDNKLKLEEVGPIVFREILVHKNIVFNDNGTLSYTSNRTLQYAPEINPVNLLNKTIVMPNLAVFFIASYLYDASFFIRVGLNMMMRSLKSELFKTDSVHNFLWNTTDPILDTSQKIAPFFVPSKNVGILHRIYENYEDNVTVYIGPTFPHEDFFRIDKYDGSKFLPGLRECEIVKGAFDDLMYNQKLTKNMTLRFYRKELCRVANLKYARDIEKYSLNGYRYEMEPHFYDRIYPATEDCYHGTPSLPNGLTDVSACNYGVSLAASHPHFLYGDNVLRESVEGLKPDKEKHTSFTEVEPITGVPIIAAARSQCNLVIKNMKGFSERLNQFSNLIIPLAWIEVVQESLPLKVQWLVYIQVVILPTFQKILVIFTFLCALLALGIFLSRRRHQTKQAHSASNKTLTFEAENFLKR</sequence>
<dbReference type="PRINTS" id="PR01609">
    <property type="entry name" value="CD36FAMILY"/>
</dbReference>
<comment type="similarity">
    <text evidence="2">Belongs to the CD36 family.</text>
</comment>
<accession>A0ABM5JUI7</accession>
<keyword evidence="5 8" id="KW-1133">Transmembrane helix</keyword>
<evidence type="ECO:0000256" key="2">
    <source>
        <dbReference type="ARBA" id="ARBA00010532"/>
    </source>
</evidence>
<keyword evidence="10" id="KW-1185">Reference proteome</keyword>
<proteinExistence type="inferred from homology"/>
<protein>
    <recommendedName>
        <fullName evidence="11">Scavenger receptor class B member 1-like</fullName>
    </recommendedName>
</protein>
<evidence type="ECO:0000256" key="8">
    <source>
        <dbReference type="SAM" id="Phobius"/>
    </source>
</evidence>
<dbReference type="Proteomes" id="UP001652700">
    <property type="component" value="Unplaced"/>
</dbReference>
<evidence type="ECO:0000313" key="9">
    <source>
        <dbReference type="EnsemblMetazoa" id="XP_050501598.1"/>
    </source>
</evidence>
<dbReference type="InterPro" id="IPR002159">
    <property type="entry name" value="CD36_fam"/>
</dbReference>
<keyword evidence="6 8" id="KW-0472">Membrane</keyword>
<dbReference type="GeneID" id="114336201"/>
<dbReference type="RefSeq" id="XP_050501598.1">
    <property type="nucleotide sequence ID" value="XM_050645641.1"/>
</dbReference>
<dbReference type="PANTHER" id="PTHR11923:SF89">
    <property type="entry name" value="GH15894P"/>
    <property type="match status" value="1"/>
</dbReference>
<reference evidence="9" key="1">
    <citation type="submission" date="2025-05" db="UniProtKB">
        <authorList>
            <consortium name="EnsemblMetazoa"/>
        </authorList>
    </citation>
    <scope>IDENTIFICATION</scope>
</reference>
<evidence type="ECO:0000256" key="3">
    <source>
        <dbReference type="ARBA" id="ARBA00022475"/>
    </source>
</evidence>
<feature type="transmembrane region" description="Helical" evidence="8">
    <location>
        <begin position="84"/>
        <end position="103"/>
    </location>
</feature>
<keyword evidence="7" id="KW-0325">Glycoprotein</keyword>
<keyword evidence="4 8" id="KW-0812">Transmembrane</keyword>
<name>A0ABM5JUI7_DIAVI</name>
<evidence type="ECO:0000256" key="6">
    <source>
        <dbReference type="ARBA" id="ARBA00023136"/>
    </source>
</evidence>
<evidence type="ECO:0000256" key="1">
    <source>
        <dbReference type="ARBA" id="ARBA00004236"/>
    </source>
</evidence>
<evidence type="ECO:0008006" key="11">
    <source>
        <dbReference type="Google" id="ProtNLM"/>
    </source>
</evidence>
<evidence type="ECO:0000256" key="4">
    <source>
        <dbReference type="ARBA" id="ARBA00022692"/>
    </source>
</evidence>
<dbReference type="PANTHER" id="PTHR11923">
    <property type="entry name" value="SCAVENGER RECEPTOR CLASS B TYPE-1 SR-B1"/>
    <property type="match status" value="1"/>
</dbReference>
<feature type="transmembrane region" description="Helical" evidence="8">
    <location>
        <begin position="514"/>
        <end position="535"/>
    </location>
</feature>
<evidence type="ECO:0000256" key="5">
    <source>
        <dbReference type="ARBA" id="ARBA00022989"/>
    </source>
</evidence>
<evidence type="ECO:0000256" key="7">
    <source>
        <dbReference type="ARBA" id="ARBA00023180"/>
    </source>
</evidence>
<keyword evidence="3" id="KW-1003">Cell membrane</keyword>
<dbReference type="Pfam" id="PF01130">
    <property type="entry name" value="CD36"/>
    <property type="match status" value="1"/>
</dbReference>
<comment type="subcellular location">
    <subcellularLocation>
        <location evidence="1">Cell membrane</location>
    </subcellularLocation>
</comment>
<organism evidence="9 10">
    <name type="scientific">Diabrotica virgifera virgifera</name>
    <name type="common">western corn rootworm</name>
    <dbReference type="NCBI Taxonomy" id="50390"/>
    <lineage>
        <taxon>Eukaryota</taxon>
        <taxon>Metazoa</taxon>
        <taxon>Ecdysozoa</taxon>
        <taxon>Arthropoda</taxon>
        <taxon>Hexapoda</taxon>
        <taxon>Insecta</taxon>
        <taxon>Pterygota</taxon>
        <taxon>Neoptera</taxon>
        <taxon>Endopterygota</taxon>
        <taxon>Coleoptera</taxon>
        <taxon>Polyphaga</taxon>
        <taxon>Cucujiformia</taxon>
        <taxon>Chrysomeloidea</taxon>
        <taxon>Chrysomelidae</taxon>
        <taxon>Galerucinae</taxon>
        <taxon>Diabroticina</taxon>
        <taxon>Diabroticites</taxon>
        <taxon>Diabrotica</taxon>
    </lineage>
</organism>